<sequence length="301" mass="33987">MRNYTITLFLFTAVLLFSGCSSKLKNPAWIINEVMVLNESSYMDDYGQRNGWIEIYNNTARTQDLGGRYLTNDPNNPKKYPIPRGDVLTRIPPHQHALFWADNEPFNGTFHVSFKLDPTKENYIALYDNDGKTLLDEIVIPAGILADQTYGYIQDGIKYDAEGNILATRLERVTPSSNNAILEENPKVVNLQETDAWGGMLTITSMLVVFFALIALYLFFKLSGNIAKRMSEKKVAQSGTLSAVRSHTHLSGEVLAAISAAIHEMREDEHDLESTILTIQHVKRNYSPWSSKLQSLRQLPK</sequence>
<dbReference type="STRING" id="1642647.PSM36_2142"/>
<keyword evidence="3 6" id="KW-0812">Transmembrane</keyword>
<evidence type="ECO:0000256" key="1">
    <source>
        <dbReference type="ARBA" id="ARBA00004236"/>
    </source>
</evidence>
<dbReference type="InterPro" id="IPR036415">
    <property type="entry name" value="Lamin_tail_dom_sf"/>
</dbReference>
<evidence type="ECO:0000256" key="2">
    <source>
        <dbReference type="ARBA" id="ARBA00022475"/>
    </source>
</evidence>
<dbReference type="InterPro" id="IPR001322">
    <property type="entry name" value="Lamin_tail_dom"/>
</dbReference>
<dbReference type="KEGG" id="psac:PSM36_2142"/>
<evidence type="ECO:0000259" key="7">
    <source>
        <dbReference type="PROSITE" id="PS51841"/>
    </source>
</evidence>
<feature type="domain" description="LTD" evidence="7">
    <location>
        <begin position="22"/>
        <end position="142"/>
    </location>
</feature>
<dbReference type="Gene3D" id="2.60.40.1260">
    <property type="entry name" value="Lamin Tail domain"/>
    <property type="match status" value="1"/>
</dbReference>
<dbReference type="GO" id="GO:0036376">
    <property type="term" value="P:sodium ion export across plasma membrane"/>
    <property type="evidence" value="ECO:0007669"/>
    <property type="project" value="InterPro"/>
</dbReference>
<dbReference type="PROSITE" id="PS51257">
    <property type="entry name" value="PROKAR_LIPOPROTEIN"/>
    <property type="match status" value="1"/>
</dbReference>
<feature type="transmembrane region" description="Helical" evidence="6">
    <location>
        <begin position="196"/>
        <end position="220"/>
    </location>
</feature>
<reference evidence="8 9" key="1">
    <citation type="submission" date="2016-08" db="EMBL/GenBank/DDBJ databases">
        <authorList>
            <person name="Seilhamer J.J."/>
        </authorList>
    </citation>
    <scope>NUCLEOTIDE SEQUENCE [LARGE SCALE GENOMIC DNA]</scope>
    <source>
        <strain evidence="8">M3/6</strain>
    </source>
</reference>
<dbReference type="GO" id="GO:0005886">
    <property type="term" value="C:plasma membrane"/>
    <property type="evidence" value="ECO:0007669"/>
    <property type="project" value="UniProtKB-SubCell"/>
</dbReference>
<keyword evidence="9" id="KW-1185">Reference proteome</keyword>
<evidence type="ECO:0000256" key="5">
    <source>
        <dbReference type="ARBA" id="ARBA00023136"/>
    </source>
</evidence>
<evidence type="ECO:0000313" key="8">
    <source>
        <dbReference type="EMBL" id="SCD20947.1"/>
    </source>
</evidence>
<proteinExistence type="predicted"/>
<protein>
    <recommendedName>
        <fullName evidence="7">LTD domain-containing protein</fullName>
    </recommendedName>
</protein>
<name>A0A1R3T8N1_9BACT</name>
<organism evidence="8 9">
    <name type="scientific">Proteiniphilum saccharofermentans</name>
    <dbReference type="NCBI Taxonomy" id="1642647"/>
    <lineage>
        <taxon>Bacteria</taxon>
        <taxon>Pseudomonadati</taxon>
        <taxon>Bacteroidota</taxon>
        <taxon>Bacteroidia</taxon>
        <taxon>Bacteroidales</taxon>
        <taxon>Dysgonomonadaceae</taxon>
        <taxon>Proteiniphilum</taxon>
    </lineage>
</organism>
<accession>A0A1R3T8N1</accession>
<dbReference type="InterPro" id="IPR005899">
    <property type="entry name" value="Na_pump_deCOase"/>
</dbReference>
<keyword evidence="2" id="KW-1003">Cell membrane</keyword>
<gene>
    <name evidence="8" type="ORF">PSM36_2142</name>
</gene>
<evidence type="ECO:0000256" key="4">
    <source>
        <dbReference type="ARBA" id="ARBA00022989"/>
    </source>
</evidence>
<dbReference type="Proteomes" id="UP000187464">
    <property type="component" value="Chromosome I"/>
</dbReference>
<comment type="subcellular location">
    <subcellularLocation>
        <location evidence="1">Cell membrane</location>
    </subcellularLocation>
</comment>
<dbReference type="PROSITE" id="PS51841">
    <property type="entry name" value="LTD"/>
    <property type="match status" value="1"/>
</dbReference>
<dbReference type="AlphaFoldDB" id="A0A1R3T8N1"/>
<evidence type="ECO:0000256" key="6">
    <source>
        <dbReference type="SAM" id="Phobius"/>
    </source>
</evidence>
<evidence type="ECO:0000313" key="9">
    <source>
        <dbReference type="Proteomes" id="UP000187464"/>
    </source>
</evidence>
<keyword evidence="4 6" id="KW-1133">Transmembrane helix</keyword>
<dbReference type="Pfam" id="PF04277">
    <property type="entry name" value="OAD_gamma"/>
    <property type="match status" value="1"/>
</dbReference>
<evidence type="ECO:0000256" key="3">
    <source>
        <dbReference type="ARBA" id="ARBA00022692"/>
    </source>
</evidence>
<dbReference type="SUPFAM" id="SSF74853">
    <property type="entry name" value="Lamin A/C globular tail domain"/>
    <property type="match status" value="1"/>
</dbReference>
<dbReference type="EMBL" id="LT605205">
    <property type="protein sequence ID" value="SCD20947.1"/>
    <property type="molecule type" value="Genomic_DNA"/>
</dbReference>
<dbReference type="GO" id="GO:0015081">
    <property type="term" value="F:sodium ion transmembrane transporter activity"/>
    <property type="evidence" value="ECO:0007669"/>
    <property type="project" value="InterPro"/>
</dbReference>
<dbReference type="RefSeq" id="WP_076930860.1">
    <property type="nucleotide sequence ID" value="NZ_LT605205.1"/>
</dbReference>
<keyword evidence="5 6" id="KW-0472">Membrane</keyword>